<dbReference type="SUPFAM" id="SSF53474">
    <property type="entry name" value="alpha/beta-Hydrolases"/>
    <property type="match status" value="1"/>
</dbReference>
<gene>
    <name evidence="6" type="primary">tap_1</name>
    <name evidence="5" type="synonym">tap_2</name>
    <name evidence="5" type="ORF">ERS075527_00305</name>
    <name evidence="6" type="ORF">ERS075579_05041</name>
</gene>
<dbReference type="PANTHER" id="PTHR43248:SF29">
    <property type="entry name" value="TRIPEPTIDYL AMINOPEPTIDASE"/>
    <property type="match status" value="1"/>
</dbReference>
<keyword evidence="2" id="KW-0732">Signal</keyword>
<evidence type="ECO:0000256" key="3">
    <source>
        <dbReference type="ARBA" id="ARBA00022801"/>
    </source>
</evidence>
<accession>A0A0U1C3K2</accession>
<dbReference type="InterPro" id="IPR051601">
    <property type="entry name" value="Serine_prot/Carboxylest_S33"/>
</dbReference>
<comment type="similarity">
    <text evidence="1">Belongs to the peptidase S33 family.</text>
</comment>
<dbReference type="InterPro" id="IPR000073">
    <property type="entry name" value="AB_hydrolase_1"/>
</dbReference>
<sequence length="512" mass="54970">MADMMLRGLGRPGLLPLLALASVVAVVSGCVRSVEGEATAAHPSETSLSWGDCDGFTPENVTVPASTVCSELEVPVDYTKPDGAKARLAIIKYPAKGNKIGSLLMNPGGPGQSGIEAATAIVKQVPKEIRDRFDFIGFDPRGVGSSTPAIECNSDKDVDRLRAQNDTDYSPEGVARMEQDSKDFVKRCVDKVGLEFLANVGTVNVAKDMDRLRAALGDEKLTYLGYSYGTRIGTTYAEEFPQNVRALILDGVIDPNADPTQADIDQIAGFQKAFDNYAADCAKSPSCPLGTDPAQATARYRAMVDPLVDHPAKTKDGRGLSHSDAIIGTIMVMYSPTLWEAFTKALRQLSEGSGDILQLLADAYMKRDEDGHYSHAQDAQTAINCVDEPPEKDRAKAVEKDRRIREVAPFQDYGEFTGNAPLGVCAFWPVPPTSKPHPIHAAGLPKLLVVSTTYDPATPYQAGVELAKQLGGGLLTYDGTKHTIVFDGNQCVDKAAEDYLIKVTTPPEGARC</sequence>
<reference evidence="5 7" key="1">
    <citation type="submission" date="2015-03" db="EMBL/GenBank/DDBJ databases">
        <authorList>
            <consortium name="Pathogen Informatics"/>
            <person name="Murphy D."/>
        </authorList>
    </citation>
    <scope>NUCLEOTIDE SEQUENCE [LARGE SCALE GENOMIC DNA]</scope>
    <source>
        <strain evidence="5 7">PAP036</strain>
    </source>
</reference>
<dbReference type="EMBL" id="CSWP01000013">
    <property type="protein sequence ID" value="CPV71555.1"/>
    <property type="molecule type" value="Genomic_DNA"/>
</dbReference>
<keyword evidence="3" id="KW-0378">Hydrolase</keyword>
<dbReference type="Gene3D" id="3.40.50.1820">
    <property type="entry name" value="alpha/beta hydrolase"/>
    <property type="match status" value="1"/>
</dbReference>
<dbReference type="Pfam" id="PF00561">
    <property type="entry name" value="Abhydrolase_1"/>
    <property type="match status" value="1"/>
</dbReference>
<evidence type="ECO:0000313" key="7">
    <source>
        <dbReference type="Proteomes" id="UP000038487"/>
    </source>
</evidence>
<reference evidence="6 8" key="2">
    <citation type="submission" date="2015-03" db="EMBL/GenBank/DDBJ databases">
        <authorList>
            <person name="Murphy D."/>
        </authorList>
    </citation>
    <scope>NUCLEOTIDE SEQUENCE [LARGE SCALE GENOMIC DNA]</scope>
    <source>
        <strain evidence="6 8">PAP088</strain>
    </source>
</reference>
<dbReference type="Proteomes" id="UP000038487">
    <property type="component" value="Unassembled WGS sequence"/>
</dbReference>
<organism evidence="6 8">
    <name type="scientific">Mycobacteroides abscessus</name>
    <dbReference type="NCBI Taxonomy" id="36809"/>
    <lineage>
        <taxon>Bacteria</taxon>
        <taxon>Bacillati</taxon>
        <taxon>Actinomycetota</taxon>
        <taxon>Actinomycetes</taxon>
        <taxon>Mycobacteriales</taxon>
        <taxon>Mycobacteriaceae</taxon>
        <taxon>Mycobacteroides</taxon>
    </lineage>
</organism>
<name>A0A0U1C3K2_9MYCO</name>
<dbReference type="PROSITE" id="PS51257">
    <property type="entry name" value="PROKAR_LIPOPROTEIN"/>
    <property type="match status" value="1"/>
</dbReference>
<evidence type="ECO:0000313" key="6">
    <source>
        <dbReference type="EMBL" id="CPV71555.1"/>
    </source>
</evidence>
<proteinExistence type="inferred from homology"/>
<dbReference type="InterPro" id="IPR029058">
    <property type="entry name" value="AB_hydrolase_fold"/>
</dbReference>
<evidence type="ECO:0000256" key="1">
    <source>
        <dbReference type="ARBA" id="ARBA00010088"/>
    </source>
</evidence>
<evidence type="ECO:0000313" key="5">
    <source>
        <dbReference type="EMBL" id="CPT00113.1"/>
    </source>
</evidence>
<evidence type="ECO:0000313" key="8">
    <source>
        <dbReference type="Proteomes" id="UP000045782"/>
    </source>
</evidence>
<feature type="domain" description="AB hydrolase-1" evidence="4">
    <location>
        <begin position="103"/>
        <end position="488"/>
    </location>
</feature>
<dbReference type="Proteomes" id="UP000045782">
    <property type="component" value="Unassembled WGS sequence"/>
</dbReference>
<dbReference type="PANTHER" id="PTHR43248">
    <property type="entry name" value="2-SUCCINYL-6-HYDROXY-2,4-CYCLOHEXADIENE-1-CARBOXYLATE SYNTHASE"/>
    <property type="match status" value="1"/>
</dbReference>
<dbReference type="GO" id="GO:0016787">
    <property type="term" value="F:hydrolase activity"/>
    <property type="evidence" value="ECO:0007669"/>
    <property type="project" value="UniProtKB-KW"/>
</dbReference>
<evidence type="ECO:0000256" key="2">
    <source>
        <dbReference type="ARBA" id="ARBA00022729"/>
    </source>
</evidence>
<evidence type="ECO:0000259" key="4">
    <source>
        <dbReference type="Pfam" id="PF00561"/>
    </source>
</evidence>
<dbReference type="AlphaFoldDB" id="A0A0U1C3K2"/>
<dbReference type="EMBL" id="CSUW01000001">
    <property type="protein sequence ID" value="CPT00113.1"/>
    <property type="molecule type" value="Genomic_DNA"/>
</dbReference>
<protein>
    <recommendedName>
        <fullName evidence="4">AB hydrolase-1 domain-containing protein</fullName>
    </recommendedName>
</protein>